<dbReference type="Proteomes" id="UP000003781">
    <property type="component" value="Unassembled WGS sequence"/>
</dbReference>
<dbReference type="eggNOG" id="COG4795">
    <property type="taxonomic scope" value="Bacteria"/>
</dbReference>
<reference evidence="2 3" key="1">
    <citation type="submission" date="2007-03" db="EMBL/GenBank/DDBJ databases">
        <authorList>
            <person name="Stal L."/>
            <person name="Ferriera S."/>
            <person name="Johnson J."/>
            <person name="Kravitz S."/>
            <person name="Beeson K."/>
            <person name="Sutton G."/>
            <person name="Rogers Y.-H."/>
            <person name="Friedman R."/>
            <person name="Frazier M."/>
            <person name="Venter J.C."/>
        </authorList>
    </citation>
    <scope>NUCLEOTIDE SEQUENCE [LARGE SCALE GENOMIC DNA]</scope>
    <source>
        <strain evidence="2 3">CCY0110</strain>
    </source>
</reference>
<comment type="caution">
    <text evidence="2">The sequence shown here is derived from an EMBL/GenBank/DDBJ whole genome shotgun (WGS) entry which is preliminary data.</text>
</comment>
<gene>
    <name evidence="2" type="ORF">CY0110_22102</name>
</gene>
<evidence type="ECO:0000313" key="2">
    <source>
        <dbReference type="EMBL" id="EAZ92835.1"/>
    </source>
</evidence>
<accession>A3IKW6</accession>
<dbReference type="OrthoDB" id="568963at2"/>
<evidence type="ECO:0000313" key="3">
    <source>
        <dbReference type="Proteomes" id="UP000003781"/>
    </source>
</evidence>
<dbReference type="RefSeq" id="WP_008273979.1">
    <property type="nucleotide sequence ID" value="NZ_AAXW01000004.1"/>
</dbReference>
<keyword evidence="1" id="KW-0812">Transmembrane</keyword>
<keyword evidence="1" id="KW-1133">Transmembrane helix</keyword>
<organism evidence="2 3">
    <name type="scientific">Crocosphaera chwakensis CCY0110</name>
    <dbReference type="NCBI Taxonomy" id="391612"/>
    <lineage>
        <taxon>Bacteria</taxon>
        <taxon>Bacillati</taxon>
        <taxon>Cyanobacteriota</taxon>
        <taxon>Cyanophyceae</taxon>
        <taxon>Oscillatoriophycideae</taxon>
        <taxon>Chroococcales</taxon>
        <taxon>Aphanothecaceae</taxon>
        <taxon>Crocosphaera</taxon>
        <taxon>Crocosphaera chwakensis</taxon>
    </lineage>
</organism>
<dbReference type="EMBL" id="AAXW01000004">
    <property type="protein sequence ID" value="EAZ92835.1"/>
    <property type="molecule type" value="Genomic_DNA"/>
</dbReference>
<name>A3IKW6_9CHRO</name>
<dbReference type="AlphaFoldDB" id="A3IKW6"/>
<evidence type="ECO:0008006" key="4">
    <source>
        <dbReference type="Google" id="ProtNLM"/>
    </source>
</evidence>
<keyword evidence="1" id="KW-0472">Membrane</keyword>
<evidence type="ECO:0000256" key="1">
    <source>
        <dbReference type="SAM" id="Phobius"/>
    </source>
</evidence>
<proteinExistence type="predicted"/>
<protein>
    <recommendedName>
        <fullName evidence="4">Prepilin-type N-terminal cleavage/methylation domain-containing protein</fullName>
    </recommendedName>
</protein>
<sequence>MLKIYLKLLQKYRPSAGWTLAELMIATAMTLVVVMVAGFGLITILRENKVANATGEMQYDLNRATEFISEEIRSAKTIENNIIDVEDYAPTFFEKHPGATPILALKIDGVYERVIYYVDEVASNEVWRGPGVIRRFGPAFNDDGEHSEAQKRDPDLWQSTALVDMMVVDLDSTQTQCKNLPFDPSESDGVNTYIATDDEGKKWYRFPQATADVKGFFSCIREDKQLAQLNVLGTSLDEFQHLGYDKDDIVQKKSRYSEKMEYAVATMTHARSESIGSGGENVPSFKANSSIVFEEDGQASIQVLYADIPCSDDITTSNDITISFVTDSGSEGTVSGIGTGSAVSFTQGQEANAHIKENTFCTRDTTLYDISVNDSDSVKFVTNDNSDHTKLSDIIPSPSSTIITKLSQQGLIREATDGSYDFTLPDNIVLYFVEFELVKNETILDPILNEYIQAEQTDSPHFDDAIYLVEMTK</sequence>
<feature type="transmembrane region" description="Helical" evidence="1">
    <location>
        <begin position="20"/>
        <end position="45"/>
    </location>
</feature>
<keyword evidence="3" id="KW-1185">Reference proteome</keyword>